<keyword evidence="2" id="KW-1185">Reference proteome</keyword>
<accession>A0ABV6A8R5</accession>
<organism evidence="1 2">
    <name type="scientific">Allokutzneria oryzae</name>
    <dbReference type="NCBI Taxonomy" id="1378989"/>
    <lineage>
        <taxon>Bacteria</taxon>
        <taxon>Bacillati</taxon>
        <taxon>Actinomycetota</taxon>
        <taxon>Actinomycetes</taxon>
        <taxon>Pseudonocardiales</taxon>
        <taxon>Pseudonocardiaceae</taxon>
        <taxon>Allokutzneria</taxon>
    </lineage>
</organism>
<dbReference type="RefSeq" id="WP_377862444.1">
    <property type="nucleotide sequence ID" value="NZ_JBHLZU010000036.1"/>
</dbReference>
<protein>
    <submittedName>
        <fullName evidence="1">Uncharacterized protein</fullName>
    </submittedName>
</protein>
<dbReference type="SUPFAM" id="SSF75005">
    <property type="entry name" value="Arabinanase/levansucrase/invertase"/>
    <property type="match status" value="1"/>
</dbReference>
<proteinExistence type="predicted"/>
<gene>
    <name evidence="1" type="ORF">ACFFQA_36860</name>
</gene>
<evidence type="ECO:0000313" key="2">
    <source>
        <dbReference type="Proteomes" id="UP001589693"/>
    </source>
</evidence>
<dbReference type="InterPro" id="IPR023296">
    <property type="entry name" value="Glyco_hydro_beta-prop_sf"/>
</dbReference>
<sequence>MTPENPVLGRRGVVMGLGGLGALALLGGLPASAAPVAEREKGPLDLTFRVTDQFRPFALIAPGFGQFDTATRRDRIGLRARGARIGDDGTVGLAGDTLLVTPVGPRAPFCSVLVEVTSLDAGASVVAGIASDKGNSVLVRYSADGRATIEVTVGGTRTVVDSASRPLSAPFRLAFVLNENAVTVLADPTNSGTGWVPLVTERDKVSALVDLRRPERLGSLRYAFGGSGSSALGRVQAGYFGQAGLRDGHLVQTADGRPLIRDNKIYFTFTSAGLGFFQQAHWGVWAMDIANPSRLEQVSQLFFLRDGVIVGDHAGQVVYDERRNRYIVAMSTWGDFAFNGVHVRHVETSANVLSGVHVLRTERFPLPTAVSAWDPSLTKIDGRWHVAFVESPRQSPTFEFHPALAVGPRGGAYHQDLVLRGADTTLDQAEGTIIQRVGGRWYLFASDGDARQYRVYDLADMKHLGALDAPYRTNIPHPQLVEVPVPGGTRWWLVTFDGTQYAEGVLGYGGHGDVLVMREQPG</sequence>
<name>A0ABV6A8R5_9PSEU</name>
<comment type="caution">
    <text evidence="1">The sequence shown here is derived from an EMBL/GenBank/DDBJ whole genome shotgun (WGS) entry which is preliminary data.</text>
</comment>
<evidence type="ECO:0000313" key="1">
    <source>
        <dbReference type="EMBL" id="MFB9909537.1"/>
    </source>
</evidence>
<dbReference type="EMBL" id="JBHLZU010000036">
    <property type="protein sequence ID" value="MFB9909537.1"/>
    <property type="molecule type" value="Genomic_DNA"/>
</dbReference>
<dbReference type="PROSITE" id="PS51318">
    <property type="entry name" value="TAT"/>
    <property type="match status" value="1"/>
</dbReference>
<reference evidence="1 2" key="1">
    <citation type="submission" date="2024-09" db="EMBL/GenBank/DDBJ databases">
        <authorList>
            <person name="Sun Q."/>
            <person name="Mori K."/>
        </authorList>
    </citation>
    <scope>NUCLEOTIDE SEQUENCE [LARGE SCALE GENOMIC DNA]</scope>
    <source>
        <strain evidence="1 2">TBRC 7907</strain>
    </source>
</reference>
<dbReference type="Proteomes" id="UP001589693">
    <property type="component" value="Unassembled WGS sequence"/>
</dbReference>
<dbReference type="InterPro" id="IPR006311">
    <property type="entry name" value="TAT_signal"/>
</dbReference>